<dbReference type="UniPathway" id="UPA00077">
    <property type="reaction ID" value="UER00155"/>
</dbReference>
<organism evidence="14 15">
    <name type="scientific">Granulicella arctica</name>
    <dbReference type="NCBI Taxonomy" id="940613"/>
    <lineage>
        <taxon>Bacteria</taxon>
        <taxon>Pseudomonadati</taxon>
        <taxon>Acidobacteriota</taxon>
        <taxon>Terriglobia</taxon>
        <taxon>Terriglobales</taxon>
        <taxon>Acidobacteriaceae</taxon>
        <taxon>Granulicella</taxon>
    </lineage>
</organism>
<evidence type="ECO:0000256" key="1">
    <source>
        <dbReference type="ARBA" id="ARBA00005051"/>
    </source>
</evidence>
<dbReference type="Gene3D" id="3.30.70.560">
    <property type="entry name" value="7,8-Dihydro-6-hydroxymethylpterin-pyrophosphokinase HPPK"/>
    <property type="match status" value="1"/>
</dbReference>
<name>A0A7Y9PFK2_9BACT</name>
<gene>
    <name evidence="14" type="ORF">HDF17_001051</name>
</gene>
<dbReference type="RefSeq" id="WP_179488467.1">
    <property type="nucleotide sequence ID" value="NZ_JACCCW010000001.1"/>
</dbReference>
<evidence type="ECO:0000256" key="9">
    <source>
        <dbReference type="ARBA" id="ARBA00022909"/>
    </source>
</evidence>
<dbReference type="PANTHER" id="PTHR43071:SF1">
    <property type="entry name" value="2-AMINO-4-HYDROXY-6-HYDROXYMETHYLDIHYDROPTERIDINE PYROPHOSPHOKINASE"/>
    <property type="match status" value="1"/>
</dbReference>
<keyword evidence="7 14" id="KW-0418">Kinase</keyword>
<dbReference type="InterPro" id="IPR000550">
    <property type="entry name" value="Hppk"/>
</dbReference>
<keyword evidence="6" id="KW-0547">Nucleotide-binding</keyword>
<evidence type="ECO:0000256" key="2">
    <source>
        <dbReference type="ARBA" id="ARBA00005810"/>
    </source>
</evidence>
<evidence type="ECO:0000256" key="6">
    <source>
        <dbReference type="ARBA" id="ARBA00022741"/>
    </source>
</evidence>
<dbReference type="SUPFAM" id="SSF55083">
    <property type="entry name" value="6-hydroxymethyl-7,8-dihydropterin pyrophosphokinase, HPPK"/>
    <property type="match status" value="1"/>
</dbReference>
<dbReference type="EMBL" id="JACCCW010000001">
    <property type="protein sequence ID" value="NYF78764.1"/>
    <property type="molecule type" value="Genomic_DNA"/>
</dbReference>
<dbReference type="GO" id="GO:0003848">
    <property type="term" value="F:2-amino-4-hydroxy-6-hydroxymethyldihydropteridine diphosphokinase activity"/>
    <property type="evidence" value="ECO:0007669"/>
    <property type="project" value="UniProtKB-EC"/>
</dbReference>
<protein>
    <recommendedName>
        <fullName evidence="4">2-amino-4-hydroxy-6-hydroxymethyldihydropteridine pyrophosphokinase</fullName>
        <ecNumber evidence="3">2.7.6.3</ecNumber>
    </recommendedName>
    <alternativeName>
        <fullName evidence="11">6-hydroxymethyl-7,8-dihydropterin pyrophosphokinase</fullName>
    </alternativeName>
    <alternativeName>
        <fullName evidence="12">7,8-dihydro-6-hydroxymethylpterin-pyrophosphokinase</fullName>
    </alternativeName>
</protein>
<dbReference type="GO" id="GO:0046656">
    <property type="term" value="P:folic acid biosynthetic process"/>
    <property type="evidence" value="ECO:0007669"/>
    <property type="project" value="UniProtKB-KW"/>
</dbReference>
<comment type="pathway">
    <text evidence="1">Cofactor biosynthesis; tetrahydrofolate biosynthesis; 2-amino-4-hydroxy-6-hydroxymethyl-7,8-dihydropteridine diphosphate from 7,8-dihydroneopterin triphosphate: step 4/4.</text>
</comment>
<evidence type="ECO:0000256" key="8">
    <source>
        <dbReference type="ARBA" id="ARBA00022840"/>
    </source>
</evidence>
<reference evidence="14 15" key="1">
    <citation type="submission" date="2020-07" db="EMBL/GenBank/DDBJ databases">
        <title>Genomic Encyclopedia of Type Strains, Phase IV (KMG-V): Genome sequencing to study the core and pangenomes of soil and plant-associated prokaryotes.</title>
        <authorList>
            <person name="Whitman W."/>
        </authorList>
    </citation>
    <scope>NUCLEOTIDE SEQUENCE [LARGE SCALE GENOMIC DNA]</scope>
    <source>
        <strain evidence="14 15">X4EP2</strain>
    </source>
</reference>
<evidence type="ECO:0000256" key="3">
    <source>
        <dbReference type="ARBA" id="ARBA00013253"/>
    </source>
</evidence>
<keyword evidence="8" id="KW-0067">ATP-binding</keyword>
<keyword evidence="9" id="KW-0289">Folate biosynthesis</keyword>
<dbReference type="GO" id="GO:0016301">
    <property type="term" value="F:kinase activity"/>
    <property type="evidence" value="ECO:0007669"/>
    <property type="project" value="UniProtKB-KW"/>
</dbReference>
<proteinExistence type="inferred from homology"/>
<evidence type="ECO:0000256" key="11">
    <source>
        <dbReference type="ARBA" id="ARBA00029766"/>
    </source>
</evidence>
<dbReference type="GO" id="GO:0005524">
    <property type="term" value="F:ATP binding"/>
    <property type="evidence" value="ECO:0007669"/>
    <property type="project" value="UniProtKB-KW"/>
</dbReference>
<evidence type="ECO:0000256" key="10">
    <source>
        <dbReference type="ARBA" id="ARBA00029409"/>
    </source>
</evidence>
<dbReference type="InterPro" id="IPR035907">
    <property type="entry name" value="Hppk_sf"/>
</dbReference>
<evidence type="ECO:0000256" key="12">
    <source>
        <dbReference type="ARBA" id="ARBA00033413"/>
    </source>
</evidence>
<dbReference type="GO" id="GO:0046654">
    <property type="term" value="P:tetrahydrofolate biosynthetic process"/>
    <property type="evidence" value="ECO:0007669"/>
    <property type="project" value="UniProtKB-UniPathway"/>
</dbReference>
<dbReference type="Proteomes" id="UP000589520">
    <property type="component" value="Unassembled WGS sequence"/>
</dbReference>
<dbReference type="Pfam" id="PF01288">
    <property type="entry name" value="HPPK"/>
    <property type="match status" value="1"/>
</dbReference>
<keyword evidence="5 14" id="KW-0808">Transferase</keyword>
<dbReference type="NCBIfam" id="TIGR01498">
    <property type="entry name" value="folK"/>
    <property type="match status" value="1"/>
</dbReference>
<dbReference type="PANTHER" id="PTHR43071">
    <property type="entry name" value="2-AMINO-4-HYDROXY-6-HYDROXYMETHYLDIHYDROPTERIDINE PYROPHOSPHOKINASE"/>
    <property type="match status" value="1"/>
</dbReference>
<evidence type="ECO:0000259" key="13">
    <source>
        <dbReference type="Pfam" id="PF01288"/>
    </source>
</evidence>
<comment type="caution">
    <text evidence="14">The sequence shown here is derived from an EMBL/GenBank/DDBJ whole genome shotgun (WGS) entry which is preliminary data.</text>
</comment>
<sequence length="157" mass="17110">MKEVAAVALGSNLSSAWGDRAATLREAIERVGALGVVRSVSSFYDTEPVGYLDQPRFLNGAMLLETELGPLELLRELLAVEKTMGRDRSKVEAKGPRVVDLDLLLFGDAVLETPELTLPHPALAERRFVLQPLAEVAATMRHPVLRLTVGELLVRLG</sequence>
<evidence type="ECO:0000313" key="14">
    <source>
        <dbReference type="EMBL" id="NYF78764.1"/>
    </source>
</evidence>
<comment type="similarity">
    <text evidence="2">Belongs to the HPPK family.</text>
</comment>
<dbReference type="EC" id="2.7.6.3" evidence="3"/>
<accession>A0A7Y9PFK2</accession>
<comment type="function">
    <text evidence="10">Catalyzes the transfer of pyrophosphate from adenosine triphosphate (ATP) to 6-hydroxymethyl-7,8-dihydropterin, an enzymatic step in folate biosynthesis pathway.</text>
</comment>
<feature type="domain" description="7,8-dihydro-6-hydroxymethylpterin-pyrophosphokinase" evidence="13">
    <location>
        <begin position="7"/>
        <end position="137"/>
    </location>
</feature>
<evidence type="ECO:0000256" key="4">
    <source>
        <dbReference type="ARBA" id="ARBA00016218"/>
    </source>
</evidence>
<keyword evidence="15" id="KW-1185">Reference proteome</keyword>
<dbReference type="AlphaFoldDB" id="A0A7Y9PFK2"/>
<dbReference type="CDD" id="cd00483">
    <property type="entry name" value="HPPK"/>
    <property type="match status" value="1"/>
</dbReference>
<evidence type="ECO:0000256" key="5">
    <source>
        <dbReference type="ARBA" id="ARBA00022679"/>
    </source>
</evidence>
<evidence type="ECO:0000313" key="15">
    <source>
        <dbReference type="Proteomes" id="UP000589520"/>
    </source>
</evidence>
<evidence type="ECO:0000256" key="7">
    <source>
        <dbReference type="ARBA" id="ARBA00022777"/>
    </source>
</evidence>